<comment type="caution">
    <text evidence="3">The sequence shown here is derived from an EMBL/GenBank/DDBJ whole genome shotgun (WGS) entry which is preliminary data.</text>
</comment>
<name>A0A9W5VWB7_9ACTO</name>
<evidence type="ECO:0000256" key="2">
    <source>
        <dbReference type="SAM" id="SignalP"/>
    </source>
</evidence>
<dbReference type="AlphaFoldDB" id="A0A9W5VWB7"/>
<dbReference type="Proteomes" id="UP000014387">
    <property type="component" value="Unassembled WGS sequence"/>
</dbReference>
<dbReference type="OrthoDB" id="3266092at2"/>
<evidence type="ECO:0008006" key="5">
    <source>
        <dbReference type="Google" id="ProtNLM"/>
    </source>
</evidence>
<dbReference type="RefSeq" id="WP_016443851.1">
    <property type="nucleotide sequence ID" value="NZ_KE150266.1"/>
</dbReference>
<evidence type="ECO:0000256" key="1">
    <source>
        <dbReference type="SAM" id="MobiDB-lite"/>
    </source>
</evidence>
<dbReference type="PROSITE" id="PS51257">
    <property type="entry name" value="PROKAR_LIPOPROTEIN"/>
    <property type="match status" value="1"/>
</dbReference>
<keyword evidence="2" id="KW-0732">Signal</keyword>
<dbReference type="EMBL" id="AGWN01000001">
    <property type="protein sequence ID" value="EPD30739.1"/>
    <property type="molecule type" value="Genomic_DNA"/>
</dbReference>
<evidence type="ECO:0000313" key="4">
    <source>
        <dbReference type="Proteomes" id="UP000014387"/>
    </source>
</evidence>
<organism evidence="3 4">
    <name type="scientific">Gleimia europaea ACS-120-V-Col10b</name>
    <dbReference type="NCBI Taxonomy" id="883069"/>
    <lineage>
        <taxon>Bacteria</taxon>
        <taxon>Bacillati</taxon>
        <taxon>Actinomycetota</taxon>
        <taxon>Actinomycetes</taxon>
        <taxon>Actinomycetales</taxon>
        <taxon>Actinomycetaceae</taxon>
        <taxon>Gleimia</taxon>
    </lineage>
</organism>
<sequence length="328" mass="35158">MRKTLPAALMILALATTGLSACSNEVPQLPSTGTSPSESEQPNLDEVQVSTLISEVEEALVAGDEALDESMLQPRVKDPALAMRAAMYRLTKARQDTVAGLDMDETAATVTQSHTWPRAIIAPTKATEDELPQIGFITQDNPRDDYKLTSWVRMFPGESLQTIAVSEGSPVVAADADGFVLSPQEALTEWTARLDDKANQPDLFADDEFAKAYKEQLKLNDSLGENGKVTIAATPAEKPLTAVALVDGSALVAGNISFTVTYERVKENAKIKLGGAIADLMEDPQVHDKPVEVTYLASVALILPPKGSSELIHAIGAERVLGSYRVVE</sequence>
<evidence type="ECO:0000313" key="3">
    <source>
        <dbReference type="EMBL" id="EPD30739.1"/>
    </source>
</evidence>
<gene>
    <name evidence="3" type="ORF">HMPREF9238_00493</name>
</gene>
<accession>A0A9W5VWB7</accession>
<reference evidence="3 4" key="1">
    <citation type="submission" date="2013-05" db="EMBL/GenBank/DDBJ databases">
        <title>The Genome Sequence of Actinomyces europaeus ACS-120-V-COL10B.</title>
        <authorList>
            <consortium name="The Broad Institute Genomics Platform"/>
            <person name="Earl A."/>
            <person name="Ward D."/>
            <person name="Feldgarden M."/>
            <person name="Gevers D."/>
            <person name="Saerens B."/>
            <person name="Vaneechoutte M."/>
            <person name="Walker B."/>
            <person name="Young S."/>
            <person name="Zeng Q."/>
            <person name="Gargeya S."/>
            <person name="Fitzgerald M."/>
            <person name="Haas B."/>
            <person name="Abouelleil A."/>
            <person name="Allen A.W."/>
            <person name="Alvarado L."/>
            <person name="Arachchi H.M."/>
            <person name="Berlin A.M."/>
            <person name="Chapman S.B."/>
            <person name="Gainer-Dewar J."/>
            <person name="Goldberg J."/>
            <person name="Griggs A."/>
            <person name="Gujja S."/>
            <person name="Hansen M."/>
            <person name="Howarth C."/>
            <person name="Imamovic A."/>
            <person name="Ireland A."/>
            <person name="Larimer J."/>
            <person name="McCowan C."/>
            <person name="Murphy C."/>
            <person name="Pearson M."/>
            <person name="Poon T.W."/>
            <person name="Priest M."/>
            <person name="Roberts A."/>
            <person name="Saif S."/>
            <person name="Shea T."/>
            <person name="Sisk P."/>
            <person name="Sykes S."/>
            <person name="Wortman J."/>
            <person name="Nusbaum C."/>
            <person name="Birren B."/>
        </authorList>
    </citation>
    <scope>NUCLEOTIDE SEQUENCE [LARGE SCALE GENOMIC DNA]</scope>
    <source>
        <strain evidence="3 4">ACS-120-V-Col10b</strain>
    </source>
</reference>
<proteinExistence type="predicted"/>
<feature type="signal peptide" evidence="2">
    <location>
        <begin position="1"/>
        <end position="21"/>
    </location>
</feature>
<protein>
    <recommendedName>
        <fullName evidence="5">Lipoprotein</fullName>
    </recommendedName>
</protein>
<feature type="chain" id="PRO_5040954117" description="Lipoprotein" evidence="2">
    <location>
        <begin position="22"/>
        <end position="328"/>
    </location>
</feature>
<feature type="region of interest" description="Disordered" evidence="1">
    <location>
        <begin position="25"/>
        <end position="44"/>
    </location>
</feature>
<keyword evidence="4" id="KW-1185">Reference proteome</keyword>